<organism evidence="2 3">
    <name type="scientific">Nocardia cyriacigeorgica</name>
    <dbReference type="NCBI Taxonomy" id="135487"/>
    <lineage>
        <taxon>Bacteria</taxon>
        <taxon>Bacillati</taxon>
        <taxon>Actinomycetota</taxon>
        <taxon>Actinomycetes</taxon>
        <taxon>Mycobacteriales</taxon>
        <taxon>Nocardiaceae</taxon>
        <taxon>Nocardia</taxon>
    </lineage>
</organism>
<name>A0A5R8NHX0_9NOCA</name>
<feature type="transmembrane region" description="Helical" evidence="1">
    <location>
        <begin position="135"/>
        <end position="157"/>
    </location>
</feature>
<reference evidence="2 3" key="1">
    <citation type="submission" date="2019-05" db="EMBL/GenBank/DDBJ databases">
        <title>Genomes sequences of two Nocardia cyriacigeorgica environmental isolates, type strains Nocardia asteroides ATCC 19247 and Nocardia cyriacigeorgica DSM 44484.</title>
        <authorList>
            <person name="Vautrin F."/>
            <person name="Bergeron E."/>
            <person name="Dubost A."/>
            <person name="Abrouk D."/>
            <person name="Rodriguez Nava V."/>
            <person name="Pujic P."/>
        </authorList>
    </citation>
    <scope>NUCLEOTIDE SEQUENCE [LARGE SCALE GENOMIC DNA]</scope>
    <source>
        <strain evidence="2 3">EML 446</strain>
    </source>
</reference>
<evidence type="ECO:0000313" key="3">
    <source>
        <dbReference type="Proteomes" id="UP000306378"/>
    </source>
</evidence>
<feature type="transmembrane region" description="Helical" evidence="1">
    <location>
        <begin position="73"/>
        <end position="97"/>
    </location>
</feature>
<protein>
    <recommendedName>
        <fullName evidence="4">DUF2127 domain-containing protein</fullName>
    </recommendedName>
</protein>
<dbReference type="EMBL" id="VBUT01000008">
    <property type="protein sequence ID" value="TLF75260.1"/>
    <property type="molecule type" value="Genomic_DNA"/>
</dbReference>
<feature type="transmembrane region" description="Helical" evidence="1">
    <location>
        <begin position="109"/>
        <end position="129"/>
    </location>
</feature>
<dbReference type="Proteomes" id="UP000306378">
    <property type="component" value="Unassembled WGS sequence"/>
</dbReference>
<gene>
    <name evidence="2" type="ORF">FEK34_21130</name>
</gene>
<accession>A0A5R8NHX0</accession>
<keyword evidence="1" id="KW-1133">Transmembrane helix</keyword>
<proteinExistence type="predicted"/>
<sequence>MNMPKPPGADPAPVMPEDVGTARQLWWAAIAVGLVQLIASVITAVGQRDSFTEDMLEQARATDPQFSEATAELMVTIAFALVVVFGLVIAGIGLLVVHQLARGKAWARAVLTFAGVWLVFMAIGSLFALDAVSGIASLVAGGAAIVQGVLAAGAIYLSHRPDSTRYFQMNRR</sequence>
<keyword evidence="1" id="KW-0812">Transmembrane</keyword>
<keyword evidence="1" id="KW-0472">Membrane</keyword>
<evidence type="ECO:0000256" key="1">
    <source>
        <dbReference type="SAM" id="Phobius"/>
    </source>
</evidence>
<evidence type="ECO:0008006" key="4">
    <source>
        <dbReference type="Google" id="ProtNLM"/>
    </source>
</evidence>
<feature type="transmembrane region" description="Helical" evidence="1">
    <location>
        <begin position="25"/>
        <end position="46"/>
    </location>
</feature>
<comment type="caution">
    <text evidence="2">The sequence shown here is derived from an EMBL/GenBank/DDBJ whole genome shotgun (WGS) entry which is preliminary data.</text>
</comment>
<evidence type="ECO:0000313" key="2">
    <source>
        <dbReference type="EMBL" id="TLF75260.1"/>
    </source>
</evidence>
<dbReference type="AlphaFoldDB" id="A0A5R8NHX0"/>